<evidence type="ECO:0000256" key="2">
    <source>
        <dbReference type="ARBA" id="ARBA00022729"/>
    </source>
</evidence>
<evidence type="ECO:0000256" key="5">
    <source>
        <dbReference type="ARBA" id="ARBA00023237"/>
    </source>
</evidence>
<dbReference type="EMBL" id="CP071060">
    <property type="protein sequence ID" value="QSI76777.1"/>
    <property type="molecule type" value="Genomic_DNA"/>
</dbReference>
<organism evidence="8 9">
    <name type="scientific">Niveibacterium microcysteis</name>
    <dbReference type="NCBI Taxonomy" id="2811415"/>
    <lineage>
        <taxon>Bacteria</taxon>
        <taxon>Pseudomonadati</taxon>
        <taxon>Pseudomonadota</taxon>
        <taxon>Betaproteobacteria</taxon>
        <taxon>Rhodocyclales</taxon>
        <taxon>Rhodocyclaceae</taxon>
        <taxon>Niveibacterium</taxon>
    </lineage>
</organism>
<dbReference type="Pfam" id="PF13627">
    <property type="entry name" value="LptM_cons"/>
    <property type="match status" value="1"/>
</dbReference>
<keyword evidence="9" id="KW-1185">Reference proteome</keyword>
<keyword evidence="2" id="KW-0732">Signal</keyword>
<name>A0ABX7M4V4_9RHOO</name>
<evidence type="ECO:0000256" key="3">
    <source>
        <dbReference type="ARBA" id="ARBA00023136"/>
    </source>
</evidence>
<dbReference type="PROSITE" id="PS51257">
    <property type="entry name" value="PROKAR_LIPOPROTEIN"/>
    <property type="match status" value="1"/>
</dbReference>
<evidence type="ECO:0000256" key="4">
    <source>
        <dbReference type="ARBA" id="ARBA00023139"/>
    </source>
</evidence>
<feature type="region of interest" description="Disordered" evidence="7">
    <location>
        <begin position="34"/>
        <end position="61"/>
    </location>
</feature>
<dbReference type="NCBIfam" id="NF047847">
    <property type="entry name" value="SS_mature_LptM"/>
    <property type="match status" value="1"/>
</dbReference>
<accession>A0ABX7M4V4</accession>
<dbReference type="InterPro" id="IPR032831">
    <property type="entry name" value="LptM_cons"/>
</dbReference>
<gene>
    <name evidence="8" type="ORF">JY500_20345</name>
</gene>
<evidence type="ECO:0000256" key="6">
    <source>
        <dbReference type="ARBA" id="ARBA00023288"/>
    </source>
</evidence>
<evidence type="ECO:0000313" key="8">
    <source>
        <dbReference type="EMBL" id="QSI76777.1"/>
    </source>
</evidence>
<dbReference type="RefSeq" id="WP_206254394.1">
    <property type="nucleotide sequence ID" value="NZ_CP071060.1"/>
</dbReference>
<keyword evidence="4" id="KW-0564">Palmitate</keyword>
<dbReference type="Proteomes" id="UP000663570">
    <property type="component" value="Chromosome"/>
</dbReference>
<evidence type="ECO:0000256" key="7">
    <source>
        <dbReference type="SAM" id="MobiDB-lite"/>
    </source>
</evidence>
<evidence type="ECO:0000313" key="9">
    <source>
        <dbReference type="Proteomes" id="UP000663570"/>
    </source>
</evidence>
<feature type="compositionally biased region" description="Low complexity" evidence="7">
    <location>
        <begin position="41"/>
        <end position="50"/>
    </location>
</feature>
<keyword evidence="6 8" id="KW-0449">Lipoprotein</keyword>
<evidence type="ECO:0000256" key="1">
    <source>
        <dbReference type="ARBA" id="ARBA00004459"/>
    </source>
</evidence>
<proteinExistence type="predicted"/>
<sequence length="61" mass="6139">MLYRLHRALLCSAVLLLAACGIKGPLYLPAPVAQPAPPPATQSAPVQPAADGSKSPAPIAP</sequence>
<reference evidence="8 9" key="1">
    <citation type="submission" date="2021-02" db="EMBL/GenBank/DDBJ databases">
        <title>Niveibacterium changnyeongensis HC41.</title>
        <authorList>
            <person name="Kang M."/>
        </authorList>
    </citation>
    <scope>NUCLEOTIDE SEQUENCE [LARGE SCALE GENOMIC DNA]</scope>
    <source>
        <strain evidence="8 9">HC41</strain>
    </source>
</reference>
<comment type="subcellular location">
    <subcellularLocation>
        <location evidence="1">Cell outer membrane</location>
        <topology evidence="1">Lipid-anchor</topology>
    </subcellularLocation>
</comment>
<protein>
    <submittedName>
        <fullName evidence="8">Lipoprotein</fullName>
    </submittedName>
</protein>
<keyword evidence="3" id="KW-0472">Membrane</keyword>
<keyword evidence="5" id="KW-0998">Cell outer membrane</keyword>